<reference evidence="1" key="1">
    <citation type="submission" date="2020-03" db="EMBL/GenBank/DDBJ databases">
        <title>Hybrid Assembly of Korean Phytophthora infestans isolates.</title>
        <authorList>
            <person name="Prokchorchik M."/>
            <person name="Lee Y."/>
            <person name="Seo J."/>
            <person name="Cho J.-H."/>
            <person name="Park Y.-E."/>
            <person name="Jang D.-C."/>
            <person name="Im J.-S."/>
            <person name="Choi J.-G."/>
            <person name="Park H.-J."/>
            <person name="Lee G.-B."/>
            <person name="Lee Y.-G."/>
            <person name="Hong S.-Y."/>
            <person name="Cho K."/>
            <person name="Sohn K.H."/>
        </authorList>
    </citation>
    <scope>NUCLEOTIDE SEQUENCE</scope>
    <source>
        <strain evidence="1">KR_2_A2</strain>
    </source>
</reference>
<comment type="caution">
    <text evidence="1">The sequence shown here is derived from an EMBL/GenBank/DDBJ whole genome shotgun (WGS) entry which is preliminary data.</text>
</comment>
<organism evidence="1 2">
    <name type="scientific">Phytophthora infestans</name>
    <name type="common">Potato late blight agent</name>
    <name type="synonym">Botrytis infestans</name>
    <dbReference type="NCBI Taxonomy" id="4787"/>
    <lineage>
        <taxon>Eukaryota</taxon>
        <taxon>Sar</taxon>
        <taxon>Stramenopiles</taxon>
        <taxon>Oomycota</taxon>
        <taxon>Peronosporomycetes</taxon>
        <taxon>Peronosporales</taxon>
        <taxon>Peronosporaceae</taxon>
        <taxon>Phytophthora</taxon>
    </lineage>
</organism>
<feature type="non-terminal residue" evidence="1">
    <location>
        <position position="1"/>
    </location>
</feature>
<dbReference type="EMBL" id="JAACNO010003127">
    <property type="protein sequence ID" value="KAF4128370.1"/>
    <property type="molecule type" value="Genomic_DNA"/>
</dbReference>
<dbReference type="Proteomes" id="UP000704712">
    <property type="component" value="Unassembled WGS sequence"/>
</dbReference>
<name>A0A8S9TJ53_PHYIN</name>
<gene>
    <name evidence="1" type="ORF">GN958_ATG22448</name>
</gene>
<protein>
    <recommendedName>
        <fullName evidence="3">DDE-1 domain-containing protein</fullName>
    </recommendedName>
</protein>
<evidence type="ECO:0000313" key="2">
    <source>
        <dbReference type="Proteomes" id="UP000704712"/>
    </source>
</evidence>
<proteinExistence type="predicted"/>
<dbReference type="AlphaFoldDB" id="A0A8S9TJ53"/>
<evidence type="ECO:0000313" key="1">
    <source>
        <dbReference type="EMBL" id="KAF4128370.1"/>
    </source>
</evidence>
<evidence type="ECO:0008006" key="3">
    <source>
        <dbReference type="Google" id="ProtNLM"/>
    </source>
</evidence>
<accession>A0A8S9TJ53</accession>
<sequence>RINLLRKEGVPISFKMLQLKALEVAEDLAAEGFRGSLSIRARTRQGRTTPDKANVAAIKFGMEVQQKMRDLGVNKVYSADQTGSKPVWVRHAGKDKERVAAMLLGDSDGVKYKLYANPTAWWNEDIHVVWLETPFGSLQRPRQPAILIVDDFSGHWTPLCRRRVRRLVYQLVLPEIGHLRHICGANGYSYCGNNYENTRALHTHLLFGHLHEPTYPKKVKSATLLGSTNCDLSVILSATSLQTTS</sequence>